<evidence type="ECO:0000256" key="11">
    <source>
        <dbReference type="ARBA" id="ARBA00023225"/>
    </source>
</evidence>
<dbReference type="Proteomes" id="UP000638014">
    <property type="component" value="Unassembled WGS sequence"/>
</dbReference>
<evidence type="ECO:0000256" key="10">
    <source>
        <dbReference type="ARBA" id="ARBA00023136"/>
    </source>
</evidence>
<keyword evidence="6 13" id="KW-0812">Transmembrane</keyword>
<evidence type="ECO:0000256" key="1">
    <source>
        <dbReference type="ARBA" id="ARBA00004651"/>
    </source>
</evidence>
<feature type="transmembrane region" description="Helical" evidence="13">
    <location>
        <begin position="96"/>
        <end position="122"/>
    </location>
</feature>
<dbReference type="InterPro" id="IPR029025">
    <property type="entry name" value="T3SS_substrate_exporter_C"/>
</dbReference>
<keyword evidence="7 13" id="KW-1005">Bacterial flagellum biogenesis</keyword>
<keyword evidence="4 13" id="KW-0813">Transport</keyword>
<keyword evidence="9 13" id="KW-1133">Transmembrane helix</keyword>
<evidence type="ECO:0000256" key="9">
    <source>
        <dbReference type="ARBA" id="ARBA00022989"/>
    </source>
</evidence>
<feature type="transmembrane region" description="Helical" evidence="13">
    <location>
        <begin position="33"/>
        <end position="50"/>
    </location>
</feature>
<dbReference type="EMBL" id="JACXAF010000012">
    <property type="protein sequence ID" value="MBD1389850.1"/>
    <property type="molecule type" value="Genomic_DNA"/>
</dbReference>
<name>A0A8J6UM39_9GAMM</name>
<evidence type="ECO:0000256" key="6">
    <source>
        <dbReference type="ARBA" id="ARBA00022692"/>
    </source>
</evidence>
<evidence type="ECO:0000256" key="8">
    <source>
        <dbReference type="ARBA" id="ARBA00022927"/>
    </source>
</evidence>
<comment type="caution">
    <text evidence="15">The sequence shown here is derived from an EMBL/GenBank/DDBJ whole genome shotgun (WGS) entry which is preliminary data.</text>
</comment>
<dbReference type="PANTHER" id="PTHR30531:SF12">
    <property type="entry name" value="FLAGELLAR BIOSYNTHETIC PROTEIN FLHB"/>
    <property type="match status" value="1"/>
</dbReference>
<evidence type="ECO:0000256" key="12">
    <source>
        <dbReference type="ARBA" id="ARBA00025078"/>
    </source>
</evidence>
<feature type="compositionally biased region" description="Basic and acidic residues" evidence="14">
    <location>
        <begin position="7"/>
        <end position="28"/>
    </location>
</feature>
<evidence type="ECO:0000256" key="4">
    <source>
        <dbReference type="ARBA" id="ARBA00022448"/>
    </source>
</evidence>
<dbReference type="NCBIfam" id="TIGR00328">
    <property type="entry name" value="flhB"/>
    <property type="match status" value="1"/>
</dbReference>
<reference evidence="15" key="1">
    <citation type="submission" date="2020-09" db="EMBL/GenBank/DDBJ databases">
        <title>A novel bacterium of genus Neiella, isolated from South China Sea.</title>
        <authorList>
            <person name="Huang H."/>
            <person name="Mo K."/>
            <person name="Hu Y."/>
        </authorList>
    </citation>
    <scope>NUCLEOTIDE SEQUENCE</scope>
    <source>
        <strain evidence="15">HB171785</strain>
    </source>
</reference>
<dbReference type="SUPFAM" id="SSF160544">
    <property type="entry name" value="EscU C-terminal domain-like"/>
    <property type="match status" value="1"/>
</dbReference>
<dbReference type="GO" id="GO:0005886">
    <property type="term" value="C:plasma membrane"/>
    <property type="evidence" value="ECO:0007669"/>
    <property type="project" value="UniProtKB-SubCell"/>
</dbReference>
<dbReference type="RefSeq" id="WP_191144944.1">
    <property type="nucleotide sequence ID" value="NZ_JACXAF010000012.1"/>
</dbReference>
<sequence>MAEDSDQEKTEEATPRKKEKAREKGQVPRSKELATAAVLISSAVGFLWIGKSMALAMQSVFIELFTIEREKIYDIHAFLNGLAGVLQGILGPMAAFMALVFVCAFIGSVALGGVTISAEAAAPKLNRMSPLQGFKRMFGPQALVELIKAFAKFAVVAAVAIMLLVWLFPNILQVSEKASPHDIVSAVTMFLWMFVGLCCSILLIVLIDIPFQIYNHNKQLKMSMQEIKDEYKDTEGNPEIKRRIRRLQMEMTQQRMMGEVPKADVVVTNPDHFAVALRYDTKGSKAPVVIAKGVDYIAEQIRQIAREHEVPIMRQPTLARAIYYTTELDREIPGDLFAAVAQILAYVYQLKLFQSGKGARPKPVSIEQHIPTALVLDQDGRPIHPEPTDTGSPQ</sequence>
<organism evidence="15 16">
    <name type="scientific">Neiella litorisoli</name>
    <dbReference type="NCBI Taxonomy" id="2771431"/>
    <lineage>
        <taxon>Bacteria</taxon>
        <taxon>Pseudomonadati</taxon>
        <taxon>Pseudomonadota</taxon>
        <taxon>Gammaproteobacteria</taxon>
        <taxon>Alteromonadales</taxon>
        <taxon>Echinimonadaceae</taxon>
        <taxon>Neiella</taxon>
    </lineage>
</organism>
<dbReference type="InterPro" id="IPR006135">
    <property type="entry name" value="T3SS_substrate_exporter"/>
</dbReference>
<evidence type="ECO:0000256" key="3">
    <source>
        <dbReference type="ARBA" id="ARBA00021622"/>
    </source>
</evidence>
<evidence type="ECO:0000256" key="14">
    <source>
        <dbReference type="SAM" id="MobiDB-lite"/>
    </source>
</evidence>
<evidence type="ECO:0000256" key="5">
    <source>
        <dbReference type="ARBA" id="ARBA00022475"/>
    </source>
</evidence>
<keyword evidence="8 13" id="KW-0653">Protein transport</keyword>
<feature type="region of interest" description="Disordered" evidence="14">
    <location>
        <begin position="1"/>
        <end position="28"/>
    </location>
</feature>
<protein>
    <recommendedName>
        <fullName evidence="3 13">Flagellar biosynthetic protein FlhB</fullName>
    </recommendedName>
</protein>
<keyword evidence="10 13" id="KW-0472">Membrane</keyword>
<dbReference type="InterPro" id="IPR006136">
    <property type="entry name" value="FlhB"/>
</dbReference>
<keyword evidence="15" id="KW-0966">Cell projection</keyword>
<accession>A0A8J6UM39</accession>
<evidence type="ECO:0000256" key="13">
    <source>
        <dbReference type="RuleBase" id="RU364091"/>
    </source>
</evidence>
<evidence type="ECO:0000313" key="15">
    <source>
        <dbReference type="EMBL" id="MBD1389850.1"/>
    </source>
</evidence>
<dbReference type="GO" id="GO:0009306">
    <property type="term" value="P:protein secretion"/>
    <property type="evidence" value="ECO:0007669"/>
    <property type="project" value="InterPro"/>
</dbReference>
<gene>
    <name evidence="13 15" type="primary">flhB</name>
    <name evidence="15" type="ORF">IC617_10460</name>
</gene>
<dbReference type="PRINTS" id="PR00950">
    <property type="entry name" value="TYPE3IMSPROT"/>
</dbReference>
<dbReference type="PANTHER" id="PTHR30531">
    <property type="entry name" value="FLAGELLAR BIOSYNTHETIC PROTEIN FLHB"/>
    <property type="match status" value="1"/>
</dbReference>
<evidence type="ECO:0000256" key="7">
    <source>
        <dbReference type="ARBA" id="ARBA00022795"/>
    </source>
</evidence>
<dbReference type="AlphaFoldDB" id="A0A8J6UM39"/>
<keyword evidence="5 13" id="KW-1003">Cell membrane</keyword>
<comment type="similarity">
    <text evidence="2 13">Belongs to the type III secretion exporter family.</text>
</comment>
<dbReference type="Gene3D" id="3.40.1690.10">
    <property type="entry name" value="secretion proteins EscU"/>
    <property type="match status" value="1"/>
</dbReference>
<comment type="function">
    <text evidence="12 13">Required for formation of the rod structure in the basal body of the flagellar apparatus. Together with FliI and FliH, may constitute the export apparatus of flagellin.</text>
</comment>
<keyword evidence="16" id="KW-1185">Reference proteome</keyword>
<proteinExistence type="inferred from homology"/>
<keyword evidence="11 13" id="KW-1006">Bacterial flagellum protein export</keyword>
<dbReference type="FunFam" id="3.40.1690.10:FF:000001">
    <property type="entry name" value="Flagellar biosynthetic protein FlhB"/>
    <property type="match status" value="1"/>
</dbReference>
<evidence type="ECO:0000256" key="2">
    <source>
        <dbReference type="ARBA" id="ARBA00010690"/>
    </source>
</evidence>
<feature type="transmembrane region" description="Helical" evidence="13">
    <location>
        <begin position="143"/>
        <end position="169"/>
    </location>
</feature>
<comment type="subcellular location">
    <subcellularLocation>
        <location evidence="1">Cell membrane</location>
        <topology evidence="1">Multi-pass membrane protein</topology>
    </subcellularLocation>
</comment>
<dbReference type="Gene3D" id="6.10.250.2080">
    <property type="match status" value="1"/>
</dbReference>
<keyword evidence="15" id="KW-0969">Cilium</keyword>
<keyword evidence="15" id="KW-0282">Flagellum</keyword>
<dbReference type="GO" id="GO:0044780">
    <property type="term" value="P:bacterial-type flagellum assembly"/>
    <property type="evidence" value="ECO:0007669"/>
    <property type="project" value="InterPro"/>
</dbReference>
<evidence type="ECO:0000313" key="16">
    <source>
        <dbReference type="Proteomes" id="UP000638014"/>
    </source>
</evidence>
<dbReference type="Pfam" id="PF01312">
    <property type="entry name" value="Bac_export_2"/>
    <property type="match status" value="1"/>
</dbReference>
<feature type="transmembrane region" description="Helical" evidence="13">
    <location>
        <begin position="189"/>
        <end position="214"/>
    </location>
</feature>